<keyword evidence="8" id="KW-1133">Transmembrane helix</keyword>
<sequence>MRSVFLFIAFLLVSFVGVAQTTETKYYRTRPFDTEVPENKANYSRTVTNDNGTITTTIKNLKKGTIEDSETWKGDEPYGIWVGRTGRGPEELDFNFEVPYKESTCSNVESLKGLTDFFADNIAVGYTAPVIDFEEKRLGAFVGRSLRYPAYARRHGIQGSVELAFVLTKEGKAQDIAVTKGVHLLLDKEAVRVIRKLKFSRPALLNGEPVEMCVKLPLKFKLAN</sequence>
<gene>
    <name evidence="12" type="ORF">JI741_05110</name>
</gene>
<dbReference type="Gene3D" id="3.30.1150.10">
    <property type="match status" value="1"/>
</dbReference>
<keyword evidence="9" id="KW-0472">Membrane</keyword>
<evidence type="ECO:0000256" key="3">
    <source>
        <dbReference type="ARBA" id="ARBA00022448"/>
    </source>
</evidence>
<feature type="signal peptide" evidence="10">
    <location>
        <begin position="1"/>
        <end position="19"/>
    </location>
</feature>
<keyword evidence="10" id="KW-0732">Signal</keyword>
<dbReference type="Proteomes" id="UP000613030">
    <property type="component" value="Unassembled WGS sequence"/>
</dbReference>
<dbReference type="InterPro" id="IPR006260">
    <property type="entry name" value="TonB/TolA_C"/>
</dbReference>
<keyword evidence="5" id="KW-0997">Cell inner membrane</keyword>
<evidence type="ECO:0000256" key="10">
    <source>
        <dbReference type="SAM" id="SignalP"/>
    </source>
</evidence>
<protein>
    <submittedName>
        <fullName evidence="12">Energy transducer TonB</fullName>
    </submittedName>
</protein>
<dbReference type="PROSITE" id="PS52015">
    <property type="entry name" value="TONB_CTD"/>
    <property type="match status" value="1"/>
</dbReference>
<organism evidence="12 13">
    <name type="scientific">Chryseolinea lacunae</name>
    <dbReference type="NCBI Taxonomy" id="2801331"/>
    <lineage>
        <taxon>Bacteria</taxon>
        <taxon>Pseudomonadati</taxon>
        <taxon>Bacteroidota</taxon>
        <taxon>Cytophagia</taxon>
        <taxon>Cytophagales</taxon>
        <taxon>Fulvivirgaceae</taxon>
        <taxon>Chryseolinea</taxon>
    </lineage>
</organism>
<keyword evidence="7" id="KW-0653">Protein transport</keyword>
<evidence type="ECO:0000256" key="6">
    <source>
        <dbReference type="ARBA" id="ARBA00022692"/>
    </source>
</evidence>
<evidence type="ECO:0000256" key="2">
    <source>
        <dbReference type="ARBA" id="ARBA00006555"/>
    </source>
</evidence>
<evidence type="ECO:0000256" key="7">
    <source>
        <dbReference type="ARBA" id="ARBA00022927"/>
    </source>
</evidence>
<name>A0ABS1KML9_9BACT</name>
<keyword evidence="3" id="KW-0813">Transport</keyword>
<feature type="chain" id="PRO_5046935871" evidence="10">
    <location>
        <begin position="20"/>
        <end position="224"/>
    </location>
</feature>
<evidence type="ECO:0000256" key="5">
    <source>
        <dbReference type="ARBA" id="ARBA00022519"/>
    </source>
</evidence>
<keyword evidence="6" id="KW-0812">Transmembrane</keyword>
<keyword evidence="13" id="KW-1185">Reference proteome</keyword>
<evidence type="ECO:0000256" key="9">
    <source>
        <dbReference type="ARBA" id="ARBA00023136"/>
    </source>
</evidence>
<dbReference type="PANTHER" id="PTHR33446:SF2">
    <property type="entry name" value="PROTEIN TONB"/>
    <property type="match status" value="1"/>
</dbReference>
<evidence type="ECO:0000259" key="11">
    <source>
        <dbReference type="PROSITE" id="PS52015"/>
    </source>
</evidence>
<dbReference type="InterPro" id="IPR051045">
    <property type="entry name" value="TonB-dependent_transducer"/>
</dbReference>
<dbReference type="InterPro" id="IPR037682">
    <property type="entry name" value="TonB_C"/>
</dbReference>
<evidence type="ECO:0000313" key="13">
    <source>
        <dbReference type="Proteomes" id="UP000613030"/>
    </source>
</evidence>
<evidence type="ECO:0000313" key="12">
    <source>
        <dbReference type="EMBL" id="MBL0740584.1"/>
    </source>
</evidence>
<comment type="subcellular location">
    <subcellularLocation>
        <location evidence="1">Cell inner membrane</location>
        <topology evidence="1">Single-pass membrane protein</topology>
        <orientation evidence="1">Periplasmic side</orientation>
    </subcellularLocation>
</comment>
<feature type="domain" description="TonB C-terminal" evidence="11">
    <location>
        <begin position="133"/>
        <end position="224"/>
    </location>
</feature>
<dbReference type="RefSeq" id="WP_202007910.1">
    <property type="nucleotide sequence ID" value="NZ_JAERRB010000001.1"/>
</dbReference>
<dbReference type="NCBIfam" id="TIGR01352">
    <property type="entry name" value="tonB_Cterm"/>
    <property type="match status" value="1"/>
</dbReference>
<evidence type="ECO:0000256" key="4">
    <source>
        <dbReference type="ARBA" id="ARBA00022475"/>
    </source>
</evidence>
<dbReference type="SUPFAM" id="SSF74653">
    <property type="entry name" value="TolA/TonB C-terminal domain"/>
    <property type="match status" value="1"/>
</dbReference>
<comment type="caution">
    <text evidence="12">The sequence shown here is derived from an EMBL/GenBank/DDBJ whole genome shotgun (WGS) entry which is preliminary data.</text>
</comment>
<dbReference type="EMBL" id="JAERRB010000001">
    <property type="protein sequence ID" value="MBL0740584.1"/>
    <property type="molecule type" value="Genomic_DNA"/>
</dbReference>
<reference evidence="12 13" key="1">
    <citation type="submission" date="2021-01" db="EMBL/GenBank/DDBJ databases">
        <title>Chryseolinea sp. Jin1 Genome sequencing and assembly.</title>
        <authorList>
            <person name="Kim I."/>
        </authorList>
    </citation>
    <scope>NUCLEOTIDE SEQUENCE [LARGE SCALE GENOMIC DNA]</scope>
    <source>
        <strain evidence="12 13">Jin1</strain>
    </source>
</reference>
<evidence type="ECO:0000256" key="8">
    <source>
        <dbReference type="ARBA" id="ARBA00022989"/>
    </source>
</evidence>
<evidence type="ECO:0000256" key="1">
    <source>
        <dbReference type="ARBA" id="ARBA00004383"/>
    </source>
</evidence>
<dbReference type="PANTHER" id="PTHR33446">
    <property type="entry name" value="PROTEIN TONB-RELATED"/>
    <property type="match status" value="1"/>
</dbReference>
<dbReference type="Pfam" id="PF03544">
    <property type="entry name" value="TonB_C"/>
    <property type="match status" value="1"/>
</dbReference>
<proteinExistence type="inferred from homology"/>
<keyword evidence="4" id="KW-1003">Cell membrane</keyword>
<comment type="similarity">
    <text evidence="2">Belongs to the TonB family.</text>
</comment>
<accession>A0ABS1KML9</accession>